<accession>A0AA38VTE4</accession>
<dbReference type="InterPro" id="IPR036259">
    <property type="entry name" value="MFS_trans_sf"/>
</dbReference>
<feature type="transmembrane region" description="Helical" evidence="6">
    <location>
        <begin position="442"/>
        <end position="465"/>
    </location>
</feature>
<sequence length="501" mass="55479">MDIEKIPTAQPADEAAVEPKLLSREYDVANQILADAAQFADEEFTPEEDKRLRWKIDWHLIPIMTICATLNGVDKVSVSTAALYGFQDDLNLHGNQFSWVGSIIYFGGLLFLIPTSWAMHHFPIGKYYAANIILWGAIEMIMAACHNFGGIMACRFLLGGLEACSTPAITIVYTMFYTKAEQPMRNTITFGAYSSVINGLIGYGIGFIPAGSGSLLSWRWLFIVLGGVTVIWGTFVFFYLPDNPGNARWLTTREKALVVRRVQQNQTGIENKVWKWYQVRECLLDYRTWILFFYIIGVTIPNGGLNTFNGLVIKSLGFTSHTTTLLQIPTGIFSTLAAVVASVFAARTSRFRTVIMAVVLLIPIIGTVLNKATSRDNSGARLAGVYLIYTFYAGYCTSLSMYQANVSGHTKKVAVSFLMYLAYAVGNIVGPQTFIASQAPEYVGGITAMLVSYCVCIVLALALGFSYYRENKARKVDAADHEGTDFLDMTDKENKAFVYTS</sequence>
<feature type="domain" description="Major facilitator superfamily (MFS) profile" evidence="7">
    <location>
        <begin position="60"/>
        <end position="472"/>
    </location>
</feature>
<evidence type="ECO:0000256" key="1">
    <source>
        <dbReference type="ARBA" id="ARBA00004141"/>
    </source>
</evidence>
<keyword evidence="4 6" id="KW-1133">Transmembrane helix</keyword>
<dbReference type="PANTHER" id="PTHR43791:SF97">
    <property type="entry name" value="ALLANTOATE TRANSPORTER, PUTATIVE (AFU_ORTHOLOGUE AFUA_1G14700)-RELATED"/>
    <property type="match status" value="1"/>
</dbReference>
<dbReference type="EMBL" id="JANBVO010000016">
    <property type="protein sequence ID" value="KAJ9144659.1"/>
    <property type="molecule type" value="Genomic_DNA"/>
</dbReference>
<evidence type="ECO:0000313" key="8">
    <source>
        <dbReference type="EMBL" id="KAJ9144659.1"/>
    </source>
</evidence>
<feature type="transmembrane region" description="Helical" evidence="6">
    <location>
        <begin position="353"/>
        <end position="370"/>
    </location>
</feature>
<evidence type="ECO:0000256" key="4">
    <source>
        <dbReference type="ARBA" id="ARBA00022989"/>
    </source>
</evidence>
<evidence type="ECO:0000256" key="6">
    <source>
        <dbReference type="SAM" id="Phobius"/>
    </source>
</evidence>
<feature type="transmembrane region" description="Helical" evidence="6">
    <location>
        <begin position="413"/>
        <end position="430"/>
    </location>
</feature>
<feature type="transmembrane region" description="Helical" evidence="6">
    <location>
        <begin position="325"/>
        <end position="346"/>
    </location>
</feature>
<feature type="transmembrane region" description="Helical" evidence="6">
    <location>
        <begin position="286"/>
        <end position="305"/>
    </location>
</feature>
<feature type="transmembrane region" description="Helical" evidence="6">
    <location>
        <begin position="220"/>
        <end position="240"/>
    </location>
</feature>
<feature type="transmembrane region" description="Helical" evidence="6">
    <location>
        <begin position="188"/>
        <end position="208"/>
    </location>
</feature>
<feature type="transmembrane region" description="Helical" evidence="6">
    <location>
        <begin position="96"/>
        <end position="115"/>
    </location>
</feature>
<organism evidence="8 9">
    <name type="scientific">Pleurostoma richardsiae</name>
    <dbReference type="NCBI Taxonomy" id="41990"/>
    <lineage>
        <taxon>Eukaryota</taxon>
        <taxon>Fungi</taxon>
        <taxon>Dikarya</taxon>
        <taxon>Ascomycota</taxon>
        <taxon>Pezizomycotina</taxon>
        <taxon>Sordariomycetes</taxon>
        <taxon>Sordariomycetidae</taxon>
        <taxon>Calosphaeriales</taxon>
        <taxon>Pleurostomataceae</taxon>
        <taxon>Pleurostoma</taxon>
    </lineage>
</organism>
<dbReference type="GO" id="GO:0022857">
    <property type="term" value="F:transmembrane transporter activity"/>
    <property type="evidence" value="ECO:0007669"/>
    <property type="project" value="InterPro"/>
</dbReference>
<dbReference type="AlphaFoldDB" id="A0AA38VTE4"/>
<keyword evidence="3 6" id="KW-0812">Transmembrane</keyword>
<dbReference type="InterPro" id="IPR020846">
    <property type="entry name" value="MFS_dom"/>
</dbReference>
<dbReference type="Proteomes" id="UP001174694">
    <property type="component" value="Unassembled WGS sequence"/>
</dbReference>
<dbReference type="GO" id="GO:0016020">
    <property type="term" value="C:membrane"/>
    <property type="evidence" value="ECO:0007669"/>
    <property type="project" value="UniProtKB-SubCell"/>
</dbReference>
<dbReference type="Pfam" id="PF07690">
    <property type="entry name" value="MFS_1"/>
    <property type="match status" value="1"/>
</dbReference>
<gene>
    <name evidence="8" type="ORF">NKR23_g5923</name>
</gene>
<keyword evidence="9" id="KW-1185">Reference proteome</keyword>
<dbReference type="PANTHER" id="PTHR43791">
    <property type="entry name" value="PERMEASE-RELATED"/>
    <property type="match status" value="1"/>
</dbReference>
<dbReference type="InterPro" id="IPR011701">
    <property type="entry name" value="MFS"/>
</dbReference>
<comment type="caution">
    <text evidence="8">The sequence shown here is derived from an EMBL/GenBank/DDBJ whole genome shotgun (WGS) entry which is preliminary data.</text>
</comment>
<dbReference type="SUPFAM" id="SSF103473">
    <property type="entry name" value="MFS general substrate transporter"/>
    <property type="match status" value="1"/>
</dbReference>
<evidence type="ECO:0000256" key="5">
    <source>
        <dbReference type="ARBA" id="ARBA00023136"/>
    </source>
</evidence>
<protein>
    <submittedName>
        <fullName evidence="8">Allantoate permease</fullName>
    </submittedName>
</protein>
<name>A0AA38VTE4_9PEZI</name>
<proteinExistence type="predicted"/>
<keyword evidence="5 6" id="KW-0472">Membrane</keyword>
<evidence type="ECO:0000256" key="2">
    <source>
        <dbReference type="ARBA" id="ARBA00022448"/>
    </source>
</evidence>
<evidence type="ECO:0000313" key="9">
    <source>
        <dbReference type="Proteomes" id="UP001174694"/>
    </source>
</evidence>
<keyword evidence="2" id="KW-0813">Transport</keyword>
<evidence type="ECO:0000259" key="7">
    <source>
        <dbReference type="PROSITE" id="PS50850"/>
    </source>
</evidence>
<feature type="transmembrane region" description="Helical" evidence="6">
    <location>
        <begin position="127"/>
        <end position="149"/>
    </location>
</feature>
<dbReference type="PROSITE" id="PS50850">
    <property type="entry name" value="MFS"/>
    <property type="match status" value="1"/>
</dbReference>
<comment type="subcellular location">
    <subcellularLocation>
        <location evidence="1">Membrane</location>
        <topology evidence="1">Multi-pass membrane protein</topology>
    </subcellularLocation>
</comment>
<feature type="transmembrane region" description="Helical" evidence="6">
    <location>
        <begin position="382"/>
        <end position="401"/>
    </location>
</feature>
<dbReference type="Gene3D" id="1.20.1250.20">
    <property type="entry name" value="MFS general substrate transporter like domains"/>
    <property type="match status" value="2"/>
</dbReference>
<reference evidence="8" key="1">
    <citation type="submission" date="2022-07" db="EMBL/GenBank/DDBJ databases">
        <title>Fungi with potential for degradation of polypropylene.</title>
        <authorList>
            <person name="Gostincar C."/>
        </authorList>
    </citation>
    <scope>NUCLEOTIDE SEQUENCE</scope>
    <source>
        <strain evidence="8">EXF-13308</strain>
    </source>
</reference>
<evidence type="ECO:0000256" key="3">
    <source>
        <dbReference type="ARBA" id="ARBA00022692"/>
    </source>
</evidence>